<organism evidence="1 2">
    <name type="scientific">Eumeta variegata</name>
    <name type="common">Bagworm moth</name>
    <name type="synonym">Eumeta japonica</name>
    <dbReference type="NCBI Taxonomy" id="151549"/>
    <lineage>
        <taxon>Eukaryota</taxon>
        <taxon>Metazoa</taxon>
        <taxon>Ecdysozoa</taxon>
        <taxon>Arthropoda</taxon>
        <taxon>Hexapoda</taxon>
        <taxon>Insecta</taxon>
        <taxon>Pterygota</taxon>
        <taxon>Neoptera</taxon>
        <taxon>Endopterygota</taxon>
        <taxon>Lepidoptera</taxon>
        <taxon>Glossata</taxon>
        <taxon>Ditrysia</taxon>
        <taxon>Tineoidea</taxon>
        <taxon>Psychidae</taxon>
        <taxon>Oiketicinae</taxon>
        <taxon>Eumeta</taxon>
    </lineage>
</organism>
<name>A0A4C2A6M0_EUMVA</name>
<evidence type="ECO:0000313" key="2">
    <source>
        <dbReference type="Proteomes" id="UP000299102"/>
    </source>
</evidence>
<comment type="caution">
    <text evidence="1">The sequence shown here is derived from an EMBL/GenBank/DDBJ whole genome shotgun (WGS) entry which is preliminary data.</text>
</comment>
<protein>
    <submittedName>
        <fullName evidence="1">Uncharacterized protein</fullName>
    </submittedName>
</protein>
<sequence>MERYRSSGEHLFPGSPAAGKAARAHLEEFSRIRLKAVVLQRMPQLKDSLPNLLFLIRFRTKMAKTEPLEFRHVRPSVCHRKSSETNGAFASPRPTDGRDELCSWCSCTARDRDYHAVA</sequence>
<gene>
    <name evidence="1" type="ORF">EVAR_86561_1</name>
</gene>
<accession>A0A4C2A6M0</accession>
<proteinExistence type="predicted"/>
<dbReference type="Proteomes" id="UP000299102">
    <property type="component" value="Unassembled WGS sequence"/>
</dbReference>
<dbReference type="EMBL" id="BGZK01002565">
    <property type="protein sequence ID" value="GBP94943.1"/>
    <property type="molecule type" value="Genomic_DNA"/>
</dbReference>
<evidence type="ECO:0000313" key="1">
    <source>
        <dbReference type="EMBL" id="GBP94943.1"/>
    </source>
</evidence>
<reference evidence="1 2" key="1">
    <citation type="journal article" date="2019" name="Commun. Biol.">
        <title>The bagworm genome reveals a unique fibroin gene that provides high tensile strength.</title>
        <authorList>
            <person name="Kono N."/>
            <person name="Nakamura H."/>
            <person name="Ohtoshi R."/>
            <person name="Tomita M."/>
            <person name="Numata K."/>
            <person name="Arakawa K."/>
        </authorList>
    </citation>
    <scope>NUCLEOTIDE SEQUENCE [LARGE SCALE GENOMIC DNA]</scope>
</reference>
<keyword evidence="2" id="KW-1185">Reference proteome</keyword>
<dbReference type="AlphaFoldDB" id="A0A4C2A6M0"/>